<dbReference type="EMBL" id="LN681225">
    <property type="protein sequence ID" value="CEK10104.1"/>
    <property type="molecule type" value="Genomic_DNA"/>
</dbReference>
<dbReference type="STRING" id="449.LHA_1043"/>
<evidence type="ECO:0000313" key="2">
    <source>
        <dbReference type="Proteomes" id="UP000032803"/>
    </source>
</evidence>
<dbReference type="HOGENOM" id="CLU_986233_0_0_6"/>
<protein>
    <submittedName>
        <fullName evidence="1">Uncharacterized protein</fullName>
    </submittedName>
</protein>
<dbReference type="Proteomes" id="UP000032803">
    <property type="component" value="Chromosome I"/>
</dbReference>
<proteinExistence type="predicted"/>
<dbReference type="RefSeq" id="WP_045105531.1">
    <property type="nucleotide sequence ID" value="NZ_LN681225.1"/>
</dbReference>
<accession>A0A0A8UTQ7</accession>
<dbReference type="OrthoDB" id="5653635at2"/>
<evidence type="ECO:0000313" key="1">
    <source>
        <dbReference type="EMBL" id="CEK10104.1"/>
    </source>
</evidence>
<dbReference type="PATRIC" id="fig|449.7.peg.3124"/>
<organism evidence="1 2">
    <name type="scientific">Legionella hackeliae</name>
    <dbReference type="NCBI Taxonomy" id="449"/>
    <lineage>
        <taxon>Bacteria</taxon>
        <taxon>Pseudomonadati</taxon>
        <taxon>Pseudomonadota</taxon>
        <taxon>Gammaproteobacteria</taxon>
        <taxon>Legionellales</taxon>
        <taxon>Legionellaceae</taxon>
        <taxon>Legionella</taxon>
    </lineage>
</organism>
<dbReference type="AlphaFoldDB" id="A0A0A8UTQ7"/>
<keyword evidence="2" id="KW-1185">Reference proteome</keyword>
<dbReference type="KEGG" id="lha:LHA_1043"/>
<reference evidence="2" key="1">
    <citation type="submission" date="2014-09" db="EMBL/GenBank/DDBJ databases">
        <authorList>
            <person name="Gomez-Valero L."/>
        </authorList>
    </citation>
    <scope>NUCLEOTIDE SEQUENCE [LARGE SCALE GENOMIC DNA]</scope>
    <source>
        <strain evidence="2">ATCC35250</strain>
    </source>
</reference>
<name>A0A0A8UTQ7_LEGHA</name>
<gene>
    <name evidence="1" type="ORF">LHA_1043</name>
</gene>
<sequence length="259" mass="29438">MPKNTYPEAIFFHGQKMDARISMKKEFKKERQAMRLLPFDHPDNSYLSKEKQEKLITTLSEDGFFVNPDDEFLDGEYNFVLTCEESPQLLCHPDLHHSTLANGKKVLASGTLFFKSGTLKVVTNNSGHYRPTDEEMLPFIKKLYELSGGTLNAYTSYCTSPTRTYSVTELFEIDDFSKATPLKENETIDAVTSKRTSISNYDILNQDEEASTRRFGRKLSPVLNNKYQDIIEKGAAFFKPNLGSCSTDTERNVFSIGSN</sequence>